<dbReference type="CDD" id="cd00118">
    <property type="entry name" value="LysM"/>
    <property type="match status" value="1"/>
</dbReference>
<dbReference type="InterPro" id="IPR036779">
    <property type="entry name" value="LysM_dom_sf"/>
</dbReference>
<dbReference type="Proteomes" id="UP000678374">
    <property type="component" value="Unassembled WGS sequence"/>
</dbReference>
<name>A0A941BRN6_9BURK</name>
<dbReference type="RefSeq" id="WP_210803307.1">
    <property type="nucleotide sequence ID" value="NZ_JAGQDE010000016.1"/>
</dbReference>
<dbReference type="InterPro" id="IPR006860">
    <property type="entry name" value="FecR"/>
</dbReference>
<evidence type="ECO:0000313" key="4">
    <source>
        <dbReference type="Proteomes" id="UP000678374"/>
    </source>
</evidence>
<dbReference type="InterPro" id="IPR013783">
    <property type="entry name" value="Ig-like_fold"/>
</dbReference>
<gene>
    <name evidence="3" type="ORF">KAK06_16870</name>
</gene>
<dbReference type="PROSITE" id="PS51318">
    <property type="entry name" value="TAT"/>
    <property type="match status" value="1"/>
</dbReference>
<dbReference type="Pfam" id="PF04773">
    <property type="entry name" value="FecR"/>
    <property type="match status" value="1"/>
</dbReference>
<reference evidence="3" key="1">
    <citation type="submission" date="2021-04" db="EMBL/GenBank/DDBJ databases">
        <title>The genome sequence of Ideonella sp. 4Y11.</title>
        <authorList>
            <person name="Liu Y."/>
        </authorList>
    </citation>
    <scope>NUCLEOTIDE SEQUENCE</scope>
    <source>
        <strain evidence="3">4Y11</strain>
    </source>
</reference>
<organism evidence="3 4">
    <name type="scientific">Ideonella aquatica</name>
    <dbReference type="NCBI Taxonomy" id="2824119"/>
    <lineage>
        <taxon>Bacteria</taxon>
        <taxon>Pseudomonadati</taxon>
        <taxon>Pseudomonadota</taxon>
        <taxon>Betaproteobacteria</taxon>
        <taxon>Burkholderiales</taxon>
        <taxon>Sphaerotilaceae</taxon>
        <taxon>Ideonella</taxon>
    </lineage>
</organism>
<evidence type="ECO:0000259" key="2">
    <source>
        <dbReference type="PROSITE" id="PS51782"/>
    </source>
</evidence>
<evidence type="ECO:0000256" key="1">
    <source>
        <dbReference type="SAM" id="SignalP"/>
    </source>
</evidence>
<dbReference type="Pfam" id="PF01476">
    <property type="entry name" value="LysM"/>
    <property type="match status" value="1"/>
</dbReference>
<accession>A0A941BRN6</accession>
<protein>
    <submittedName>
        <fullName evidence="3">FecR domain-containing protein</fullName>
    </submittedName>
</protein>
<dbReference type="AlphaFoldDB" id="A0A941BRN6"/>
<feature type="signal peptide" evidence="1">
    <location>
        <begin position="1"/>
        <end position="25"/>
    </location>
</feature>
<dbReference type="PROSITE" id="PS51782">
    <property type="entry name" value="LYSM"/>
    <property type="match status" value="1"/>
</dbReference>
<proteinExistence type="predicted"/>
<feature type="chain" id="PRO_5037740121" evidence="1">
    <location>
        <begin position="26"/>
        <end position="538"/>
    </location>
</feature>
<feature type="domain" description="LysM" evidence="2">
    <location>
        <begin position="30"/>
        <end position="77"/>
    </location>
</feature>
<keyword evidence="1" id="KW-0732">Signal</keyword>
<keyword evidence="4" id="KW-1185">Reference proteome</keyword>
<dbReference type="Gene3D" id="2.60.120.1440">
    <property type="match status" value="1"/>
</dbReference>
<dbReference type="InterPro" id="IPR016930">
    <property type="entry name" value="UCP029644"/>
</dbReference>
<dbReference type="Gene3D" id="3.10.350.10">
    <property type="entry name" value="LysM domain"/>
    <property type="match status" value="1"/>
</dbReference>
<dbReference type="InterPro" id="IPR006311">
    <property type="entry name" value="TAT_signal"/>
</dbReference>
<dbReference type="PIRSF" id="PIRSF029644">
    <property type="entry name" value="UCP029644"/>
    <property type="match status" value="1"/>
</dbReference>
<evidence type="ECO:0000313" key="3">
    <source>
        <dbReference type="EMBL" id="MBQ0960630.1"/>
    </source>
</evidence>
<dbReference type="Gene3D" id="2.60.40.10">
    <property type="entry name" value="Immunoglobulins"/>
    <property type="match status" value="2"/>
</dbReference>
<dbReference type="InterPro" id="IPR018392">
    <property type="entry name" value="LysM"/>
</dbReference>
<sequence length="538" mass="58508">MSANRRRFSGALAALLLAVSTTASAAEAVLPYTVQPQDTLIGLGRDVLINPQAWPEVARLNRLPDPNRILIGQVLQMPLRLLRSAQVPARIDAIEGRVRLAGRDAQVGDTVQPGQALDVAANSSAVLILADGSRLQLAPLSLGELSESRRYLLRPGQPEDEGLFAGTMRLLRGTLEVLATQLQRAKPLEVTTPTAVIGVRGTEYRVRHEDDRSAAEVLEGRVQADVGASSVLLDAGFGSTLQPGRTATPVALPSAPDLSPVPTLFERPVLRFQLPGEQPLRVQVAPDAGFSRILRDERFAAGAEVRLTGLPDGDWHLRVRRSNEQGLEGRNAQLKVRLHARPEPPAAVSPVHRGKLSVGEVALNWAENTEAARYRIELSRDPAFATGVQRLDDLAGARTTLTLAEPGIVYWRLASVRADGSAGPWGDAQPFELRALPTPPSLALDGHALTLAWSGRPEDKQQVQLSREPDFATRVAEANLAEPRWQLAKPDQPGTYYFRYRTVEPDGFTTPWSSTQKIELPRDWSGAWGLLLPLLFAL</sequence>
<dbReference type="PANTHER" id="PTHR38731">
    <property type="entry name" value="LIPL45-RELATED LIPOPROTEIN-RELATED"/>
    <property type="match status" value="1"/>
</dbReference>
<dbReference type="EMBL" id="JAGQDE010000016">
    <property type="protein sequence ID" value="MBQ0960630.1"/>
    <property type="molecule type" value="Genomic_DNA"/>
</dbReference>
<comment type="caution">
    <text evidence="3">The sequence shown here is derived from an EMBL/GenBank/DDBJ whole genome shotgun (WGS) entry which is preliminary data.</text>
</comment>